<accession>A0A6V8MEF4</accession>
<keyword evidence="2" id="KW-0732">Signal</keyword>
<keyword evidence="4" id="KW-1185">Reference proteome</keyword>
<name>A0A6V8MEF4_9BACT</name>
<sequence>MKRFTRSTLSRSLSFLTLAASLLLPLAVAENAHAGAALWQSTNFQYIWGSGYRNPSFVPDANGHMASTKDSNRSTITVEHADAWKYGDNFVFFDITNGEVNRKGTDKKTSIYGELSPRLSLGKISGQDLSFLFVKDVLLAGTLEVDGGGGGGFHNYLYGLGFSLNLPKFNFADLNVYVRNDTNQSGVTYQITPCWQLPFAVGKADFVFEGFADIAGPEGDLSFNVDVQPRLLLDLGKVWDKPGNLYFGTEVMIWHNKYGFKGVNEFVPQAMVKWVL</sequence>
<feature type="signal peptide" evidence="2">
    <location>
        <begin position="1"/>
        <end position="34"/>
    </location>
</feature>
<feature type="chain" id="PRO_5027661449" evidence="2">
    <location>
        <begin position="35"/>
        <end position="276"/>
    </location>
</feature>
<dbReference type="InterPro" id="IPR018013">
    <property type="entry name" value="Channel_Tsx-like"/>
</dbReference>
<reference evidence="4" key="1">
    <citation type="submission" date="2020-06" db="EMBL/GenBank/DDBJ databases">
        <title>Draft genomic sequence of Geomonas sp. Red330.</title>
        <authorList>
            <person name="Itoh H."/>
            <person name="Zhenxing X."/>
            <person name="Ushijima N."/>
            <person name="Masuda Y."/>
            <person name="Shiratori Y."/>
            <person name="Senoo K."/>
        </authorList>
    </citation>
    <scope>NUCLEOTIDE SEQUENCE [LARGE SCALE GENOMIC DNA]</scope>
    <source>
        <strain evidence="4">Red330</strain>
    </source>
</reference>
<evidence type="ECO:0000256" key="2">
    <source>
        <dbReference type="SAM" id="SignalP"/>
    </source>
</evidence>
<dbReference type="GO" id="GO:0009279">
    <property type="term" value="C:cell outer membrane"/>
    <property type="evidence" value="ECO:0007669"/>
    <property type="project" value="InterPro"/>
</dbReference>
<dbReference type="InterPro" id="IPR036777">
    <property type="entry name" value="Channel_Tsx-like_sf"/>
</dbReference>
<dbReference type="Gene3D" id="2.40.230.20">
    <property type="entry name" value="Nucleoside-specific channel-forming protein, Tsx-like"/>
    <property type="match status" value="1"/>
</dbReference>
<evidence type="ECO:0000313" key="3">
    <source>
        <dbReference type="EMBL" id="GFO58355.1"/>
    </source>
</evidence>
<protein>
    <submittedName>
        <fullName evidence="3">Membrane protein</fullName>
    </submittedName>
</protein>
<organism evidence="3 4">
    <name type="scientific">Geomonas silvestris</name>
    <dbReference type="NCBI Taxonomy" id="2740184"/>
    <lineage>
        <taxon>Bacteria</taxon>
        <taxon>Pseudomonadati</taxon>
        <taxon>Thermodesulfobacteriota</taxon>
        <taxon>Desulfuromonadia</taxon>
        <taxon>Geobacterales</taxon>
        <taxon>Geobacteraceae</taxon>
        <taxon>Geomonas</taxon>
    </lineage>
</organism>
<dbReference type="SUPFAM" id="SSF111364">
    <property type="entry name" value="Tsx-like channel"/>
    <property type="match status" value="1"/>
</dbReference>
<gene>
    <name evidence="3" type="ORF">GMST_06800</name>
</gene>
<evidence type="ECO:0000256" key="1">
    <source>
        <dbReference type="ARBA" id="ARBA00008728"/>
    </source>
</evidence>
<dbReference type="AlphaFoldDB" id="A0A6V8MEF4"/>
<dbReference type="RefSeq" id="WP_183353195.1">
    <property type="nucleotide sequence ID" value="NZ_BLXX01000001.1"/>
</dbReference>
<evidence type="ECO:0000313" key="4">
    <source>
        <dbReference type="Proteomes" id="UP000556026"/>
    </source>
</evidence>
<comment type="caution">
    <text evidence="3">The sequence shown here is derived from an EMBL/GenBank/DDBJ whole genome shotgun (WGS) entry which is preliminary data.</text>
</comment>
<dbReference type="EMBL" id="BLXX01000001">
    <property type="protein sequence ID" value="GFO58355.1"/>
    <property type="molecule type" value="Genomic_DNA"/>
</dbReference>
<proteinExistence type="inferred from homology"/>
<dbReference type="Pfam" id="PF03502">
    <property type="entry name" value="Channel_Tsx"/>
    <property type="match status" value="1"/>
</dbReference>
<dbReference type="Proteomes" id="UP000556026">
    <property type="component" value="Unassembled WGS sequence"/>
</dbReference>
<comment type="similarity">
    <text evidence="1">Belongs to the nucleoside-specific channel-forming outer membrane porin (Tsx) (TC 1.B.10) family.</text>
</comment>